<accession>A0A9D0Z3N3</accession>
<name>A0A9D0Z3N3_9FIRM</name>
<evidence type="ECO:0000256" key="6">
    <source>
        <dbReference type="ARBA" id="ARBA00022692"/>
    </source>
</evidence>
<proteinExistence type="predicted"/>
<keyword evidence="7 13" id="KW-0418">Kinase</keyword>
<dbReference type="InterPro" id="IPR004358">
    <property type="entry name" value="Sig_transdc_His_kin-like_C"/>
</dbReference>
<dbReference type="SMART" id="SM00387">
    <property type="entry name" value="HATPase_c"/>
    <property type="match status" value="1"/>
</dbReference>
<evidence type="ECO:0000259" key="12">
    <source>
        <dbReference type="PROSITE" id="PS50109"/>
    </source>
</evidence>
<reference evidence="13" key="2">
    <citation type="journal article" date="2021" name="PeerJ">
        <title>Extensive microbial diversity within the chicken gut microbiome revealed by metagenomics and culture.</title>
        <authorList>
            <person name="Gilroy R."/>
            <person name="Ravi A."/>
            <person name="Getino M."/>
            <person name="Pursley I."/>
            <person name="Horton D.L."/>
            <person name="Alikhan N.F."/>
            <person name="Baker D."/>
            <person name="Gharbi K."/>
            <person name="Hall N."/>
            <person name="Watson M."/>
            <person name="Adriaenssens E.M."/>
            <person name="Foster-Nyarko E."/>
            <person name="Jarju S."/>
            <person name="Secka A."/>
            <person name="Antonio M."/>
            <person name="Oren A."/>
            <person name="Chaudhuri R.R."/>
            <person name="La Ragione R."/>
            <person name="Hildebrand F."/>
            <person name="Pallen M.J."/>
        </authorList>
    </citation>
    <scope>NUCLEOTIDE SEQUENCE</scope>
    <source>
        <strain evidence="13">13361</strain>
    </source>
</reference>
<dbReference type="GO" id="GO:0005886">
    <property type="term" value="C:plasma membrane"/>
    <property type="evidence" value="ECO:0007669"/>
    <property type="project" value="TreeGrafter"/>
</dbReference>
<keyword evidence="8 11" id="KW-1133">Transmembrane helix</keyword>
<dbReference type="SUPFAM" id="SSF47384">
    <property type="entry name" value="Homodimeric domain of signal transducing histidine kinase"/>
    <property type="match status" value="1"/>
</dbReference>
<sequence length="335" mass="37534">MMKLLRNPDVRLGSWAMAALAILSCGFAWVRWGMDAAVFLLLLCALFYSIFLGAAAWRYRRIRTMGEEIDRILHGSTKIFLDSCQEGELGILESEIQKMTVRLREQHQSLLEEKVHLADSLADISHQIRTPLTSINLLVQLLGDENQSPQRKTQLLRELRSLLQRIDWLITVLLKMSKLDAGVVQLKQEKIPLEALIHKAAEPLLVPLELRDIAFHTESQGFFYGDMEWTCEALGNVLKNCMEHTPAGGEIRITAQENPLYTQIVVGDNGPGIAPEDLPHIFQRFYRGKNASGSGFGVGLALARTIVISQNGTIKAENNPRGGARFTIRFYKGAV</sequence>
<dbReference type="InterPro" id="IPR036890">
    <property type="entry name" value="HATPase_C_sf"/>
</dbReference>
<feature type="domain" description="Histidine kinase" evidence="12">
    <location>
        <begin position="123"/>
        <end position="334"/>
    </location>
</feature>
<evidence type="ECO:0000256" key="3">
    <source>
        <dbReference type="ARBA" id="ARBA00012438"/>
    </source>
</evidence>
<evidence type="ECO:0000256" key="1">
    <source>
        <dbReference type="ARBA" id="ARBA00000085"/>
    </source>
</evidence>
<keyword evidence="6 11" id="KW-0812">Transmembrane</keyword>
<comment type="catalytic activity">
    <reaction evidence="1">
        <text>ATP + protein L-histidine = ADP + protein N-phospho-L-histidine.</text>
        <dbReference type="EC" id="2.7.13.3"/>
    </reaction>
</comment>
<organism evidence="13 14">
    <name type="scientific">Candidatus Faecousia excrementigallinarum</name>
    <dbReference type="NCBI Taxonomy" id="2840806"/>
    <lineage>
        <taxon>Bacteria</taxon>
        <taxon>Bacillati</taxon>
        <taxon>Bacillota</taxon>
        <taxon>Clostridia</taxon>
        <taxon>Eubacteriales</taxon>
        <taxon>Oscillospiraceae</taxon>
        <taxon>Faecousia</taxon>
    </lineage>
</organism>
<dbReference type="CDD" id="cd00082">
    <property type="entry name" value="HisKA"/>
    <property type="match status" value="1"/>
</dbReference>
<evidence type="ECO:0000256" key="9">
    <source>
        <dbReference type="ARBA" id="ARBA00023012"/>
    </source>
</evidence>
<reference evidence="13" key="1">
    <citation type="submission" date="2020-10" db="EMBL/GenBank/DDBJ databases">
        <authorList>
            <person name="Gilroy R."/>
        </authorList>
    </citation>
    <scope>NUCLEOTIDE SEQUENCE</scope>
    <source>
        <strain evidence="13">13361</strain>
    </source>
</reference>
<dbReference type="PROSITE" id="PS51257">
    <property type="entry name" value="PROKAR_LIPOPROTEIN"/>
    <property type="match status" value="1"/>
</dbReference>
<evidence type="ECO:0000256" key="2">
    <source>
        <dbReference type="ARBA" id="ARBA00004141"/>
    </source>
</evidence>
<dbReference type="InterPro" id="IPR003661">
    <property type="entry name" value="HisK_dim/P_dom"/>
</dbReference>
<dbReference type="InterPro" id="IPR005467">
    <property type="entry name" value="His_kinase_dom"/>
</dbReference>
<dbReference type="SUPFAM" id="SSF55874">
    <property type="entry name" value="ATPase domain of HSP90 chaperone/DNA topoisomerase II/histidine kinase"/>
    <property type="match status" value="1"/>
</dbReference>
<dbReference type="SMART" id="SM00388">
    <property type="entry name" value="HisKA"/>
    <property type="match status" value="1"/>
</dbReference>
<dbReference type="PANTHER" id="PTHR45528:SF8">
    <property type="entry name" value="HISTIDINE KINASE"/>
    <property type="match status" value="1"/>
</dbReference>
<dbReference type="InterPro" id="IPR050398">
    <property type="entry name" value="HssS/ArlS-like"/>
</dbReference>
<evidence type="ECO:0000313" key="13">
    <source>
        <dbReference type="EMBL" id="HIQ67350.1"/>
    </source>
</evidence>
<comment type="caution">
    <text evidence="13">The sequence shown here is derived from an EMBL/GenBank/DDBJ whole genome shotgun (WGS) entry which is preliminary data.</text>
</comment>
<dbReference type="EMBL" id="DVFK01000033">
    <property type="protein sequence ID" value="HIQ67350.1"/>
    <property type="molecule type" value="Genomic_DNA"/>
</dbReference>
<keyword evidence="5" id="KW-0808">Transferase</keyword>
<dbReference type="InterPro" id="IPR003594">
    <property type="entry name" value="HATPase_dom"/>
</dbReference>
<dbReference type="PRINTS" id="PR00344">
    <property type="entry name" value="BCTRLSENSOR"/>
</dbReference>
<dbReference type="GO" id="GO:0000155">
    <property type="term" value="F:phosphorelay sensor kinase activity"/>
    <property type="evidence" value="ECO:0007669"/>
    <property type="project" value="InterPro"/>
</dbReference>
<feature type="transmembrane region" description="Helical" evidence="11">
    <location>
        <begin position="12"/>
        <end position="30"/>
    </location>
</feature>
<comment type="subcellular location">
    <subcellularLocation>
        <location evidence="2">Membrane</location>
        <topology evidence="2">Multi-pass membrane protein</topology>
    </subcellularLocation>
</comment>
<evidence type="ECO:0000256" key="10">
    <source>
        <dbReference type="ARBA" id="ARBA00023136"/>
    </source>
</evidence>
<protein>
    <recommendedName>
        <fullName evidence="3">histidine kinase</fullName>
        <ecNumber evidence="3">2.7.13.3</ecNumber>
    </recommendedName>
</protein>
<dbReference type="Proteomes" id="UP000886796">
    <property type="component" value="Unassembled WGS sequence"/>
</dbReference>
<evidence type="ECO:0000313" key="14">
    <source>
        <dbReference type="Proteomes" id="UP000886796"/>
    </source>
</evidence>
<dbReference type="InterPro" id="IPR036097">
    <property type="entry name" value="HisK_dim/P_sf"/>
</dbReference>
<dbReference type="Gene3D" id="3.30.565.10">
    <property type="entry name" value="Histidine kinase-like ATPase, C-terminal domain"/>
    <property type="match status" value="1"/>
</dbReference>
<dbReference type="EC" id="2.7.13.3" evidence="3"/>
<feature type="transmembrane region" description="Helical" evidence="11">
    <location>
        <begin position="36"/>
        <end position="57"/>
    </location>
</feature>
<gene>
    <name evidence="13" type="ORF">IAB74_02425</name>
</gene>
<dbReference type="Gene3D" id="1.10.287.130">
    <property type="match status" value="1"/>
</dbReference>
<evidence type="ECO:0000256" key="7">
    <source>
        <dbReference type="ARBA" id="ARBA00022777"/>
    </source>
</evidence>
<evidence type="ECO:0000256" key="4">
    <source>
        <dbReference type="ARBA" id="ARBA00022553"/>
    </source>
</evidence>
<dbReference type="PANTHER" id="PTHR45528">
    <property type="entry name" value="SENSOR HISTIDINE KINASE CPXA"/>
    <property type="match status" value="1"/>
</dbReference>
<keyword evidence="4" id="KW-0597">Phosphoprotein</keyword>
<dbReference type="PROSITE" id="PS50109">
    <property type="entry name" value="HIS_KIN"/>
    <property type="match status" value="1"/>
</dbReference>
<evidence type="ECO:0000256" key="5">
    <source>
        <dbReference type="ARBA" id="ARBA00022679"/>
    </source>
</evidence>
<dbReference type="CDD" id="cd00075">
    <property type="entry name" value="HATPase"/>
    <property type="match status" value="1"/>
</dbReference>
<dbReference type="Pfam" id="PF02518">
    <property type="entry name" value="HATPase_c"/>
    <property type="match status" value="1"/>
</dbReference>
<keyword evidence="9" id="KW-0902">Two-component regulatory system</keyword>
<evidence type="ECO:0000256" key="11">
    <source>
        <dbReference type="SAM" id="Phobius"/>
    </source>
</evidence>
<dbReference type="AlphaFoldDB" id="A0A9D0Z3N3"/>
<evidence type="ECO:0000256" key="8">
    <source>
        <dbReference type="ARBA" id="ARBA00022989"/>
    </source>
</evidence>
<dbReference type="Pfam" id="PF00512">
    <property type="entry name" value="HisKA"/>
    <property type="match status" value="1"/>
</dbReference>
<keyword evidence="10 11" id="KW-0472">Membrane</keyword>